<dbReference type="InterPro" id="IPR050155">
    <property type="entry name" value="HAD-like_hydrolase_sf"/>
</dbReference>
<dbReference type="SUPFAM" id="SSF56784">
    <property type="entry name" value="HAD-like"/>
    <property type="match status" value="1"/>
</dbReference>
<dbReference type="Proteomes" id="UP000034325">
    <property type="component" value="Unassembled WGS sequence"/>
</dbReference>
<dbReference type="Gene3D" id="1.10.150.240">
    <property type="entry name" value="Putative phosphatase, domain 2"/>
    <property type="match status" value="1"/>
</dbReference>
<dbReference type="Pfam" id="PF13419">
    <property type="entry name" value="HAD_2"/>
    <property type="match status" value="1"/>
</dbReference>
<dbReference type="InterPro" id="IPR023198">
    <property type="entry name" value="PGP-like_dom2"/>
</dbReference>
<dbReference type="EMBL" id="LBWA01000041">
    <property type="protein sequence ID" value="KKQ96108.1"/>
    <property type="molecule type" value="Genomic_DNA"/>
</dbReference>
<dbReference type="GO" id="GO:0006281">
    <property type="term" value="P:DNA repair"/>
    <property type="evidence" value="ECO:0007669"/>
    <property type="project" value="TreeGrafter"/>
</dbReference>
<dbReference type="AlphaFoldDB" id="A0A0G0LW04"/>
<dbReference type="NCBIfam" id="TIGR01549">
    <property type="entry name" value="HAD-SF-IA-v1"/>
    <property type="match status" value="1"/>
</dbReference>
<dbReference type="PRINTS" id="PR00413">
    <property type="entry name" value="HADHALOGNASE"/>
</dbReference>
<dbReference type="GO" id="GO:0005829">
    <property type="term" value="C:cytosol"/>
    <property type="evidence" value="ECO:0007669"/>
    <property type="project" value="TreeGrafter"/>
</dbReference>
<dbReference type="NCBIfam" id="TIGR01509">
    <property type="entry name" value="HAD-SF-IA-v3"/>
    <property type="match status" value="1"/>
</dbReference>
<sequence>MIKALVFDIDGVLIDSFDANLKFFQDLLSKAGYKPPTKKEYSPIFHLSMLDVIRICTKSSDEKEIKRVWEMGRSRKVKYPIFLLKTTKDLEKTIIELSGKYLLGIVTNRVKEGIYKIPVLSRLQKYFQITVAYQDTKNHKPHPDPLLLACKKLGVNPDEAVYVGDAQSDIIAGKAAGMKVIFFSQVINNNADATTSQFQKLPKLVESFNS</sequence>
<reference evidence="1 2" key="1">
    <citation type="journal article" date="2015" name="Nature">
        <title>rRNA introns, odd ribosomes, and small enigmatic genomes across a large radiation of phyla.</title>
        <authorList>
            <person name="Brown C.T."/>
            <person name="Hug L.A."/>
            <person name="Thomas B.C."/>
            <person name="Sharon I."/>
            <person name="Castelle C.J."/>
            <person name="Singh A."/>
            <person name="Wilkins M.J."/>
            <person name="Williams K.H."/>
            <person name="Banfield J.F."/>
        </authorList>
    </citation>
    <scope>NUCLEOTIDE SEQUENCE [LARGE SCALE GENOMIC DNA]</scope>
</reference>
<comment type="caution">
    <text evidence="1">The sequence shown here is derived from an EMBL/GenBank/DDBJ whole genome shotgun (WGS) entry which is preliminary data.</text>
</comment>
<name>A0A0G0LW04_9BACT</name>
<accession>A0A0G0LW04</accession>
<dbReference type="InterPro" id="IPR036412">
    <property type="entry name" value="HAD-like_sf"/>
</dbReference>
<proteinExistence type="predicted"/>
<evidence type="ECO:0000313" key="1">
    <source>
        <dbReference type="EMBL" id="KKQ96108.1"/>
    </source>
</evidence>
<gene>
    <name evidence="1" type="ORF">UT23_C0041G0003</name>
</gene>
<dbReference type="InterPro" id="IPR041492">
    <property type="entry name" value="HAD_2"/>
</dbReference>
<keyword evidence="1" id="KW-0378">Hydrolase</keyword>
<dbReference type="InterPro" id="IPR023214">
    <property type="entry name" value="HAD_sf"/>
</dbReference>
<dbReference type="InterPro" id="IPR006439">
    <property type="entry name" value="HAD-SF_hydro_IA"/>
</dbReference>
<dbReference type="PANTHER" id="PTHR43434:SF1">
    <property type="entry name" value="PHOSPHOGLYCOLATE PHOSPHATASE"/>
    <property type="match status" value="1"/>
</dbReference>
<organism evidence="1 2">
    <name type="scientific">Candidatus Woesebacteria bacterium GW2011_GWA1_39_12</name>
    <dbReference type="NCBI Taxonomy" id="1618549"/>
    <lineage>
        <taxon>Bacteria</taxon>
        <taxon>Candidatus Woeseibacteriota</taxon>
    </lineage>
</organism>
<evidence type="ECO:0000313" key="2">
    <source>
        <dbReference type="Proteomes" id="UP000034325"/>
    </source>
</evidence>
<dbReference type="Gene3D" id="3.40.50.1000">
    <property type="entry name" value="HAD superfamily/HAD-like"/>
    <property type="match status" value="1"/>
</dbReference>
<dbReference type="GO" id="GO:0008967">
    <property type="term" value="F:phosphoglycolate phosphatase activity"/>
    <property type="evidence" value="ECO:0007669"/>
    <property type="project" value="TreeGrafter"/>
</dbReference>
<dbReference type="SFLD" id="SFLDG01129">
    <property type="entry name" value="C1.5:_HAD__Beta-PGM__Phosphata"/>
    <property type="match status" value="1"/>
</dbReference>
<dbReference type="PANTHER" id="PTHR43434">
    <property type="entry name" value="PHOSPHOGLYCOLATE PHOSPHATASE"/>
    <property type="match status" value="1"/>
</dbReference>
<protein>
    <submittedName>
        <fullName evidence="1">HAD hydrolase, family IA, variant 1</fullName>
    </submittedName>
</protein>
<dbReference type="SFLD" id="SFLDS00003">
    <property type="entry name" value="Haloacid_Dehalogenase"/>
    <property type="match status" value="1"/>
</dbReference>